<feature type="signal peptide" evidence="2">
    <location>
        <begin position="1"/>
        <end position="17"/>
    </location>
</feature>
<dbReference type="RefSeq" id="WP_121053513.1">
    <property type="nucleotide sequence ID" value="NZ_AP018711.1"/>
</dbReference>
<keyword evidence="1 2" id="KW-0732">Signal</keyword>
<reference evidence="4 6" key="1">
    <citation type="submission" date="2018-06" db="EMBL/GenBank/DDBJ databases">
        <title>Complete Genome Sequence of the Microcystin-Degrading Bacterium Sphingosinicella microcystinivorans Strain B-9.</title>
        <authorList>
            <person name="Jin H."/>
            <person name="Nishizawa T."/>
            <person name="Guo Y."/>
            <person name="Nishizawa A."/>
            <person name="Park H."/>
            <person name="Kato H."/>
            <person name="Tsuji K."/>
            <person name="Harada K."/>
        </authorList>
    </citation>
    <scope>NUCLEOTIDE SEQUENCE [LARGE SCALE GENOMIC DNA]</scope>
    <source>
        <strain evidence="4 6">B9</strain>
    </source>
</reference>
<dbReference type="PROSITE" id="PS51257">
    <property type="entry name" value="PROKAR_LIPOPROTEIN"/>
    <property type="match status" value="1"/>
</dbReference>
<dbReference type="SUPFAM" id="SSF53850">
    <property type="entry name" value="Periplasmic binding protein-like II"/>
    <property type="match status" value="1"/>
</dbReference>
<evidence type="ECO:0000313" key="7">
    <source>
        <dbReference type="Proteomes" id="UP000276029"/>
    </source>
</evidence>
<evidence type="ECO:0000256" key="1">
    <source>
        <dbReference type="ARBA" id="ARBA00022729"/>
    </source>
</evidence>
<feature type="chain" id="PRO_5042267426" evidence="2">
    <location>
        <begin position="18"/>
        <end position="364"/>
    </location>
</feature>
<evidence type="ECO:0000313" key="6">
    <source>
        <dbReference type="Proteomes" id="UP000275727"/>
    </source>
</evidence>
<name>A0AAD1G035_SPHMI</name>
<accession>A0AAD1G035</accession>
<dbReference type="Proteomes" id="UP000275727">
    <property type="component" value="Chromosome"/>
</dbReference>
<dbReference type="InterPro" id="IPR024370">
    <property type="entry name" value="PBP_domain"/>
</dbReference>
<organism evidence="4 6">
    <name type="scientific">Sphingosinicella microcystinivorans</name>
    <dbReference type="NCBI Taxonomy" id="335406"/>
    <lineage>
        <taxon>Bacteria</taxon>
        <taxon>Pseudomonadati</taxon>
        <taxon>Pseudomonadota</taxon>
        <taxon>Alphaproteobacteria</taxon>
        <taxon>Sphingomonadales</taxon>
        <taxon>Sphingosinicellaceae</taxon>
        <taxon>Sphingosinicella</taxon>
    </lineage>
</organism>
<evidence type="ECO:0000259" key="3">
    <source>
        <dbReference type="Pfam" id="PF12849"/>
    </source>
</evidence>
<evidence type="ECO:0000313" key="5">
    <source>
        <dbReference type="EMBL" id="RKS84984.1"/>
    </source>
</evidence>
<evidence type="ECO:0000313" key="4">
    <source>
        <dbReference type="EMBL" id="BBE33358.1"/>
    </source>
</evidence>
<dbReference type="PANTHER" id="PTHR30570">
    <property type="entry name" value="PERIPLASMIC PHOSPHATE BINDING COMPONENT OF PHOSPHATE ABC TRANSPORTER"/>
    <property type="match status" value="1"/>
</dbReference>
<dbReference type="EMBL" id="RBWX01000012">
    <property type="protein sequence ID" value="RKS84984.1"/>
    <property type="molecule type" value="Genomic_DNA"/>
</dbReference>
<protein>
    <submittedName>
        <fullName evidence="4 5">Phosphate ABC transporter substrate-binding protein</fullName>
    </submittedName>
</protein>
<gene>
    <name evidence="5" type="ORF">DFR51_3584</name>
    <name evidence="4" type="ORF">SmB9_10160</name>
</gene>
<dbReference type="Gene3D" id="3.40.190.10">
    <property type="entry name" value="Periplasmic binding protein-like II"/>
    <property type="match status" value="2"/>
</dbReference>
<dbReference type="PANTHER" id="PTHR30570:SF1">
    <property type="entry name" value="PHOSPHATE-BINDING PROTEIN PSTS"/>
    <property type="match status" value="1"/>
</dbReference>
<evidence type="ECO:0000256" key="2">
    <source>
        <dbReference type="SAM" id="SignalP"/>
    </source>
</evidence>
<dbReference type="Pfam" id="PF12849">
    <property type="entry name" value="PBP_like_2"/>
    <property type="match status" value="1"/>
</dbReference>
<dbReference type="CDD" id="cd13654">
    <property type="entry name" value="PBP2_phosphate_like_2"/>
    <property type="match status" value="1"/>
</dbReference>
<proteinExistence type="predicted"/>
<keyword evidence="7" id="KW-1185">Reference proteome</keyword>
<reference evidence="5 7" key="2">
    <citation type="submission" date="2018-10" db="EMBL/GenBank/DDBJ databases">
        <title>Genomic Encyclopedia of Type Strains, Phase IV (KMG-IV): sequencing the most valuable type-strain genomes for metagenomic binning, comparative biology and taxonomic classification.</title>
        <authorList>
            <person name="Goeker M."/>
        </authorList>
    </citation>
    <scope>NUCLEOTIDE SEQUENCE [LARGE SCALE GENOMIC DNA]</scope>
    <source>
        <strain evidence="5 7">DSM 19791</strain>
    </source>
</reference>
<dbReference type="AlphaFoldDB" id="A0AAD1G035"/>
<dbReference type="Proteomes" id="UP000276029">
    <property type="component" value="Unassembled WGS sequence"/>
</dbReference>
<dbReference type="KEGG" id="smic:SmB9_10160"/>
<feature type="domain" description="PBP" evidence="3">
    <location>
        <begin position="42"/>
        <end position="323"/>
    </location>
</feature>
<sequence>MRITSLALAGIGLLALAACDSSPAPTPPQGGDTAATGGVNVSGPALRIVGSSTVYPFTTAVAENFRRKYPAAAAPIVESTGTGGGIKLFCGGVGTQHPDIANASRRIKKSEVELCNTNGVKQIVEIQVGLDGIAIAQSKSDAHLDVTPAQIFLALAATKPDGSKNTVTTWNQIDPKLPSRKIEVLGPPPTSGTRDAFNELVMEAGCSTFPNLKALKDSNEDEYKTRCTKLREDGVYVEAGENDNLIVQKLVANPTAVGIFGYSYLEENLDKIEGVKMNGVAPEYEAIASGAYPASRPLYIYVKGEHARAKPALAVFLQEYTSEAAFGPEGYLKSRGLIAEPDAERKASAAAAAALTPLDITALK</sequence>
<dbReference type="InterPro" id="IPR050811">
    <property type="entry name" value="Phosphate_ABC_transporter"/>
</dbReference>
<dbReference type="EMBL" id="AP018711">
    <property type="protein sequence ID" value="BBE33358.1"/>
    <property type="molecule type" value="Genomic_DNA"/>
</dbReference>